<dbReference type="SUPFAM" id="SSF88697">
    <property type="entry name" value="PUA domain-like"/>
    <property type="match status" value="1"/>
</dbReference>
<dbReference type="OrthoDB" id="6807706at2"/>
<dbReference type="AlphaFoldDB" id="A0A517XLU2"/>
<gene>
    <name evidence="1" type="ORF">ETAA1_03630</name>
</gene>
<dbReference type="Proteomes" id="UP000319576">
    <property type="component" value="Chromosome"/>
</dbReference>
<dbReference type="Gene3D" id="3.10.590.10">
    <property type="entry name" value="ph1033 like domains"/>
    <property type="match status" value="1"/>
</dbReference>
<evidence type="ECO:0008006" key="3">
    <source>
        <dbReference type="Google" id="ProtNLM"/>
    </source>
</evidence>
<reference evidence="1 2" key="1">
    <citation type="submission" date="2019-02" db="EMBL/GenBank/DDBJ databases">
        <title>Deep-cultivation of Planctomycetes and their phenomic and genomic characterization uncovers novel biology.</title>
        <authorList>
            <person name="Wiegand S."/>
            <person name="Jogler M."/>
            <person name="Boedeker C."/>
            <person name="Pinto D."/>
            <person name="Vollmers J."/>
            <person name="Rivas-Marin E."/>
            <person name="Kohn T."/>
            <person name="Peeters S.H."/>
            <person name="Heuer A."/>
            <person name="Rast P."/>
            <person name="Oberbeckmann S."/>
            <person name="Bunk B."/>
            <person name="Jeske O."/>
            <person name="Meyerdierks A."/>
            <person name="Storesund J.E."/>
            <person name="Kallscheuer N."/>
            <person name="Luecker S."/>
            <person name="Lage O.M."/>
            <person name="Pohl T."/>
            <person name="Merkel B.J."/>
            <person name="Hornburger P."/>
            <person name="Mueller R.-W."/>
            <person name="Bruemmer F."/>
            <person name="Labrenz M."/>
            <person name="Spormann A.M."/>
            <person name="Op den Camp H."/>
            <person name="Overmann J."/>
            <person name="Amann R."/>
            <person name="Jetten M.S.M."/>
            <person name="Mascher T."/>
            <person name="Medema M.H."/>
            <person name="Devos D.P."/>
            <person name="Kaster A.-K."/>
            <person name="Ovreas L."/>
            <person name="Rohde M."/>
            <person name="Galperin M.Y."/>
            <person name="Jogler C."/>
        </authorList>
    </citation>
    <scope>NUCLEOTIDE SEQUENCE [LARGE SCALE GENOMIC DNA]</scope>
    <source>
        <strain evidence="1 2">ETA_A1</strain>
    </source>
</reference>
<dbReference type="RefSeq" id="WP_145233794.1">
    <property type="nucleotide sequence ID" value="NZ_CP036273.1"/>
</dbReference>
<organism evidence="1 2">
    <name type="scientific">Urbifossiella limnaea</name>
    <dbReference type="NCBI Taxonomy" id="2528023"/>
    <lineage>
        <taxon>Bacteria</taxon>
        <taxon>Pseudomonadati</taxon>
        <taxon>Planctomycetota</taxon>
        <taxon>Planctomycetia</taxon>
        <taxon>Gemmatales</taxon>
        <taxon>Gemmataceae</taxon>
        <taxon>Urbifossiella</taxon>
    </lineage>
</organism>
<protein>
    <recommendedName>
        <fullName evidence="3">EVE domain-containing protein</fullName>
    </recommendedName>
</protein>
<proteinExistence type="predicted"/>
<dbReference type="EMBL" id="CP036273">
    <property type="protein sequence ID" value="QDU18475.1"/>
    <property type="molecule type" value="Genomic_DNA"/>
</dbReference>
<name>A0A517XLU2_9BACT</name>
<keyword evidence="2" id="KW-1185">Reference proteome</keyword>
<dbReference type="KEGG" id="uli:ETAA1_03630"/>
<sequence length="376" mass="42413">MTYWLDLFTGTTWEEFRKAGAKVTGFREHQWARAQAIEPGDVFLCYLVGVKRWVGALKATSKRYKSDEKIWKEESFPVRFDVEPLVMLPPEHGVPMEQFEGKLSFFPAGGTAKQWSGFLRSSPTRYKPADGDGILQVLQDTKAKPVSRPVDKKKLLRSANLYKTKLRQGGEEIDAVVGVPVAEVDAEPDAPLQTGGPTHTEIQYRLLDLGSQMGLKVWAPKSDRGKTWNGAAVGSVPRLLGSLPTNFDDVTNSIVENIDVIWFSEENAIVAAFEVEHTTAVYSGLLRMSDLITMQPNINIRLYLVGPDERYTKFKKEIPRPTFAYRKTPLHRICGFLPYSKLCARLDLLKDMVKHVKPEFLEDVAEFYDPADELEA</sequence>
<evidence type="ECO:0000313" key="2">
    <source>
        <dbReference type="Proteomes" id="UP000319576"/>
    </source>
</evidence>
<dbReference type="InterPro" id="IPR015947">
    <property type="entry name" value="PUA-like_sf"/>
</dbReference>
<evidence type="ECO:0000313" key="1">
    <source>
        <dbReference type="EMBL" id="QDU18475.1"/>
    </source>
</evidence>
<accession>A0A517XLU2</accession>